<evidence type="ECO:0000256" key="1">
    <source>
        <dbReference type="SAM" id="MobiDB-lite"/>
    </source>
</evidence>
<gene>
    <name evidence="2" type="ORF">MM50RIKEN_00880</name>
</gene>
<feature type="compositionally biased region" description="Basic residues" evidence="1">
    <location>
        <begin position="155"/>
        <end position="167"/>
    </location>
</feature>
<feature type="region of interest" description="Disordered" evidence="1">
    <location>
        <begin position="99"/>
        <end position="193"/>
    </location>
</feature>
<organism evidence="2 3">
    <name type="scientific">Vescimonas coprocola</name>
    <dbReference type="NCBI Taxonomy" id="2714355"/>
    <lineage>
        <taxon>Bacteria</taxon>
        <taxon>Bacillati</taxon>
        <taxon>Bacillota</taxon>
        <taxon>Clostridia</taxon>
        <taxon>Eubacteriales</taxon>
        <taxon>Oscillospiraceae</taxon>
        <taxon>Vescimonas</taxon>
    </lineage>
</organism>
<dbReference type="InterPro" id="IPR029064">
    <property type="entry name" value="Ribosomal_eL30-like_sf"/>
</dbReference>
<keyword evidence="3" id="KW-1185">Reference proteome</keyword>
<feature type="compositionally biased region" description="Basic and acidic residues" evidence="1">
    <location>
        <begin position="113"/>
        <end position="125"/>
    </location>
</feature>
<evidence type="ECO:0000313" key="2">
    <source>
        <dbReference type="EMBL" id="BCK80325.1"/>
    </source>
</evidence>
<dbReference type="SUPFAM" id="SSF55315">
    <property type="entry name" value="L30e-like"/>
    <property type="match status" value="1"/>
</dbReference>
<feature type="compositionally biased region" description="Basic residues" evidence="1">
    <location>
        <begin position="179"/>
        <end position="193"/>
    </location>
</feature>
<accession>A0A810Q1J8</accession>
<dbReference type="EMBL" id="AP023418">
    <property type="protein sequence ID" value="BCK80325.1"/>
    <property type="molecule type" value="Genomic_DNA"/>
</dbReference>
<sequence>MIGLAKKAGRVEIGEEPVGSAARSRHARVILVASDAAAGSVRRAYAFAQTGACLCLTIPADKDALGRALGRSSCAMVAVTDVGFADAIVKKLAVMDPEHYEQASQRLQIKARRAMERREEQARHEKNLRRGKKRTASPEPPQPVQEPPREAAKEKPRRPARPGRRRPAAPQQRFAGSRPVKKGKGSGRDRKKS</sequence>
<name>A0A810Q1J8_9FIRM</name>
<dbReference type="Proteomes" id="UP000681035">
    <property type="component" value="Chromosome"/>
</dbReference>
<evidence type="ECO:0000313" key="3">
    <source>
        <dbReference type="Proteomes" id="UP000681035"/>
    </source>
</evidence>
<dbReference type="KEGG" id="vcop:MM50RIKEN_00880"/>
<reference evidence="2" key="1">
    <citation type="submission" date="2020-09" db="EMBL/GenBank/DDBJ databases">
        <title>New species isolated from human feces.</title>
        <authorList>
            <person name="Kitahara M."/>
            <person name="Shigeno Y."/>
            <person name="Shime M."/>
            <person name="Matsumoto Y."/>
            <person name="Nakamura S."/>
            <person name="Motooka D."/>
            <person name="Fukuoka S."/>
            <person name="Nishikawa H."/>
            <person name="Benno Y."/>
        </authorList>
    </citation>
    <scope>NUCLEOTIDE SEQUENCE</scope>
    <source>
        <strain evidence="2">MM50</strain>
    </source>
</reference>
<protein>
    <recommendedName>
        <fullName evidence="4">Ribosomal protein L7Ae/L30e/S12e/Gadd45 domain-containing protein</fullName>
    </recommendedName>
</protein>
<dbReference type="Gene3D" id="3.30.1330.30">
    <property type="match status" value="1"/>
</dbReference>
<dbReference type="AlphaFoldDB" id="A0A810Q1J8"/>
<proteinExistence type="predicted"/>
<feature type="compositionally biased region" description="Basic residues" evidence="1">
    <location>
        <begin position="126"/>
        <end position="135"/>
    </location>
</feature>
<evidence type="ECO:0008006" key="4">
    <source>
        <dbReference type="Google" id="ProtNLM"/>
    </source>
</evidence>